<accession>A0A9P6DYD8</accession>
<proteinExistence type="predicted"/>
<keyword evidence="2" id="KW-1185">Reference proteome</keyword>
<comment type="caution">
    <text evidence="1">The sequence shown here is derived from an EMBL/GenBank/DDBJ whole genome shotgun (WGS) entry which is preliminary data.</text>
</comment>
<sequence>MPLSAYDGPDALNKIALPAFLKVLTAAELSMPDAMSIAGKIYKSHNTPAQLSTLSNASLESLKIENKDQRKRILAGIKKAGWRAPGRGKQSVISTPPVAGPSVRFMKAASTPSRKRKRTDDGEELLRDRGTEYKSFDFEEILDEKALASKFVVVNRAPVMTAWATVVAERLNFKREEALSIASVYTEMNATSKGISLGIFDTGKNADYEVGSAQPFVELMGRQPVLKTEGGEWRGVTKGGAVEPEVAFGYMRKSFRHTIGSVIGGMRLLAEAFSPDELNKEGFALYTDFRPNSGGEWGQRGEMRMSTILALRRTLP</sequence>
<evidence type="ECO:0000313" key="2">
    <source>
        <dbReference type="Proteomes" id="UP000886523"/>
    </source>
</evidence>
<gene>
    <name evidence="1" type="ORF">BS47DRAFT_1420339</name>
</gene>
<organism evidence="1 2">
    <name type="scientific">Hydnum rufescens UP504</name>
    <dbReference type="NCBI Taxonomy" id="1448309"/>
    <lineage>
        <taxon>Eukaryota</taxon>
        <taxon>Fungi</taxon>
        <taxon>Dikarya</taxon>
        <taxon>Basidiomycota</taxon>
        <taxon>Agaricomycotina</taxon>
        <taxon>Agaricomycetes</taxon>
        <taxon>Cantharellales</taxon>
        <taxon>Hydnaceae</taxon>
        <taxon>Hydnum</taxon>
    </lineage>
</organism>
<dbReference type="OrthoDB" id="514070at2759"/>
<reference evidence="1" key="1">
    <citation type="journal article" date="2020" name="Nat. Commun.">
        <title>Large-scale genome sequencing of mycorrhizal fungi provides insights into the early evolution of symbiotic traits.</title>
        <authorList>
            <person name="Miyauchi S."/>
            <person name="Kiss E."/>
            <person name="Kuo A."/>
            <person name="Drula E."/>
            <person name="Kohler A."/>
            <person name="Sanchez-Garcia M."/>
            <person name="Morin E."/>
            <person name="Andreopoulos B."/>
            <person name="Barry K.W."/>
            <person name="Bonito G."/>
            <person name="Buee M."/>
            <person name="Carver A."/>
            <person name="Chen C."/>
            <person name="Cichocki N."/>
            <person name="Clum A."/>
            <person name="Culley D."/>
            <person name="Crous P.W."/>
            <person name="Fauchery L."/>
            <person name="Girlanda M."/>
            <person name="Hayes R.D."/>
            <person name="Keri Z."/>
            <person name="LaButti K."/>
            <person name="Lipzen A."/>
            <person name="Lombard V."/>
            <person name="Magnuson J."/>
            <person name="Maillard F."/>
            <person name="Murat C."/>
            <person name="Nolan M."/>
            <person name="Ohm R.A."/>
            <person name="Pangilinan J."/>
            <person name="Pereira M.F."/>
            <person name="Perotto S."/>
            <person name="Peter M."/>
            <person name="Pfister S."/>
            <person name="Riley R."/>
            <person name="Sitrit Y."/>
            <person name="Stielow J.B."/>
            <person name="Szollosi G."/>
            <person name="Zifcakova L."/>
            <person name="Stursova M."/>
            <person name="Spatafora J.W."/>
            <person name="Tedersoo L."/>
            <person name="Vaario L.M."/>
            <person name="Yamada A."/>
            <person name="Yan M."/>
            <person name="Wang P."/>
            <person name="Xu J."/>
            <person name="Bruns T."/>
            <person name="Baldrian P."/>
            <person name="Vilgalys R."/>
            <person name="Dunand C."/>
            <person name="Henrissat B."/>
            <person name="Grigoriev I.V."/>
            <person name="Hibbett D."/>
            <person name="Nagy L.G."/>
            <person name="Martin F.M."/>
        </authorList>
    </citation>
    <scope>NUCLEOTIDE SEQUENCE</scope>
    <source>
        <strain evidence="1">UP504</strain>
    </source>
</reference>
<dbReference type="Proteomes" id="UP000886523">
    <property type="component" value="Unassembled WGS sequence"/>
</dbReference>
<name>A0A9P6DYD8_9AGAM</name>
<dbReference type="AlphaFoldDB" id="A0A9P6DYD8"/>
<evidence type="ECO:0000313" key="1">
    <source>
        <dbReference type="EMBL" id="KAF9518362.1"/>
    </source>
</evidence>
<protein>
    <submittedName>
        <fullName evidence="1">Uncharacterized protein</fullName>
    </submittedName>
</protein>
<dbReference type="EMBL" id="MU128925">
    <property type="protein sequence ID" value="KAF9518362.1"/>
    <property type="molecule type" value="Genomic_DNA"/>
</dbReference>